<dbReference type="Pfam" id="PF14714">
    <property type="entry name" value="KH_dom-like"/>
    <property type="match status" value="1"/>
</dbReference>
<feature type="binding site" evidence="8">
    <location>
        <begin position="118"/>
        <end position="121"/>
    </location>
    <ligand>
        <name>GTP</name>
        <dbReference type="ChEBI" id="CHEBI:37565"/>
        <label>1</label>
    </ligand>
</feature>
<dbReference type="PANTHER" id="PTHR43834">
    <property type="entry name" value="GTPASE DER"/>
    <property type="match status" value="1"/>
</dbReference>
<dbReference type="PROSITE" id="PS51712">
    <property type="entry name" value="G_ENGA"/>
    <property type="match status" value="2"/>
</dbReference>
<dbReference type="InterPro" id="IPR005225">
    <property type="entry name" value="Small_GTP-bd"/>
</dbReference>
<evidence type="ECO:0000256" key="7">
    <source>
        <dbReference type="ARBA" id="ARBA00032345"/>
    </source>
</evidence>
<dbReference type="NCBIfam" id="TIGR03594">
    <property type="entry name" value="GTPase_EngA"/>
    <property type="match status" value="1"/>
</dbReference>
<dbReference type="Gene3D" id="3.40.50.300">
    <property type="entry name" value="P-loop containing nucleotide triphosphate hydrolases"/>
    <property type="match status" value="2"/>
</dbReference>
<evidence type="ECO:0000256" key="4">
    <source>
        <dbReference type="ARBA" id="ARBA00022737"/>
    </source>
</evidence>
<dbReference type="Gene3D" id="3.30.300.20">
    <property type="match status" value="1"/>
</dbReference>
<name>A0A1M6VYX8_9BACT</name>
<keyword evidence="4 10" id="KW-0677">Repeat</keyword>
<feature type="domain" description="EngA-type G" evidence="11">
    <location>
        <begin position="175"/>
        <end position="350"/>
    </location>
</feature>
<dbReference type="OrthoDB" id="9805918at2"/>
<keyword evidence="5 8" id="KW-0547">Nucleotide-binding</keyword>
<evidence type="ECO:0000256" key="1">
    <source>
        <dbReference type="ARBA" id="ARBA00008279"/>
    </source>
</evidence>
<dbReference type="InterPro" id="IPR031166">
    <property type="entry name" value="G_ENGA"/>
</dbReference>
<evidence type="ECO:0000256" key="3">
    <source>
        <dbReference type="ARBA" id="ARBA00022517"/>
    </source>
</evidence>
<dbReference type="InterPro" id="IPR032859">
    <property type="entry name" value="KH_dom-like"/>
</dbReference>
<comment type="similarity">
    <text evidence="1 8 9 10">Belongs to the TRAFAC class TrmE-Era-EngA-EngB-Septin-like GTPase superfamily. EngA (Der) GTPase family.</text>
</comment>
<keyword evidence="6 8" id="KW-0342">GTP-binding</keyword>
<evidence type="ECO:0000256" key="6">
    <source>
        <dbReference type="ARBA" id="ARBA00023134"/>
    </source>
</evidence>
<proteinExistence type="inferred from homology"/>
<dbReference type="FunFam" id="3.40.50.300:FF:000040">
    <property type="entry name" value="GTPase Der"/>
    <property type="match status" value="1"/>
</dbReference>
<protein>
    <recommendedName>
        <fullName evidence="2 8">GTPase Der</fullName>
    </recommendedName>
    <alternativeName>
        <fullName evidence="7 8">GTP-binding protein EngA</fullName>
    </alternativeName>
</protein>
<dbReference type="FunFam" id="3.30.300.20:FF:000004">
    <property type="entry name" value="GTPase Der"/>
    <property type="match status" value="1"/>
</dbReference>
<dbReference type="GO" id="GO:0043022">
    <property type="term" value="F:ribosome binding"/>
    <property type="evidence" value="ECO:0007669"/>
    <property type="project" value="TreeGrafter"/>
</dbReference>
<keyword evidence="3 8" id="KW-0690">Ribosome biogenesis</keyword>
<dbReference type="NCBIfam" id="TIGR00231">
    <property type="entry name" value="small_GTP"/>
    <property type="match status" value="2"/>
</dbReference>
<feature type="binding site" evidence="8">
    <location>
        <begin position="228"/>
        <end position="232"/>
    </location>
    <ligand>
        <name>GTP</name>
        <dbReference type="ChEBI" id="CHEBI:37565"/>
        <label>2</label>
    </ligand>
</feature>
<dbReference type="GO" id="GO:0005525">
    <property type="term" value="F:GTP binding"/>
    <property type="evidence" value="ECO:0007669"/>
    <property type="project" value="UniProtKB-UniRule"/>
</dbReference>
<dbReference type="InterPro" id="IPR016484">
    <property type="entry name" value="GTPase_Der"/>
</dbReference>
<dbReference type="HAMAP" id="MF_00195">
    <property type="entry name" value="GTPase_Der"/>
    <property type="match status" value="1"/>
</dbReference>
<dbReference type="PRINTS" id="PR00326">
    <property type="entry name" value="GTP1OBG"/>
</dbReference>
<accession>A0A1M6VYX8</accession>
<feature type="binding site" evidence="8">
    <location>
        <begin position="181"/>
        <end position="188"/>
    </location>
    <ligand>
        <name>GTP</name>
        <dbReference type="ChEBI" id="CHEBI:37565"/>
        <label>2</label>
    </ligand>
</feature>
<feature type="binding site" evidence="8">
    <location>
        <begin position="8"/>
        <end position="15"/>
    </location>
    <ligand>
        <name>GTP</name>
        <dbReference type="ChEBI" id="CHEBI:37565"/>
        <label>1</label>
    </ligand>
</feature>
<dbReference type="PIRSF" id="PIRSF006485">
    <property type="entry name" value="GTP-binding_EngA"/>
    <property type="match status" value="1"/>
</dbReference>
<evidence type="ECO:0000313" key="13">
    <source>
        <dbReference type="Proteomes" id="UP000185812"/>
    </source>
</evidence>
<gene>
    <name evidence="8" type="primary">der</name>
    <name evidence="12" type="ORF">SAMN04488087_2168</name>
</gene>
<dbReference type="InterPro" id="IPR006073">
    <property type="entry name" value="GTP-bd"/>
</dbReference>
<evidence type="ECO:0000256" key="10">
    <source>
        <dbReference type="RuleBase" id="RU004481"/>
    </source>
</evidence>
<evidence type="ECO:0000259" key="11">
    <source>
        <dbReference type="PROSITE" id="PS51712"/>
    </source>
</evidence>
<feature type="binding site" evidence="8">
    <location>
        <begin position="55"/>
        <end position="59"/>
    </location>
    <ligand>
        <name>GTP</name>
        <dbReference type="ChEBI" id="CHEBI:37565"/>
        <label>1</label>
    </ligand>
</feature>
<dbReference type="Proteomes" id="UP000185812">
    <property type="component" value="Unassembled WGS sequence"/>
</dbReference>
<dbReference type="AlphaFoldDB" id="A0A1M6VYX8"/>
<dbReference type="RefSeq" id="WP_072715991.1">
    <property type="nucleotide sequence ID" value="NZ_FRAU01000007.1"/>
</dbReference>
<feature type="binding site" evidence="8">
    <location>
        <begin position="293"/>
        <end position="296"/>
    </location>
    <ligand>
        <name>GTP</name>
        <dbReference type="ChEBI" id="CHEBI:37565"/>
        <label>2</label>
    </ligand>
</feature>
<comment type="subunit">
    <text evidence="8">Associates with the 50S ribosomal subunit.</text>
</comment>
<dbReference type="CDD" id="cd01895">
    <property type="entry name" value="EngA2"/>
    <property type="match status" value="1"/>
</dbReference>
<dbReference type="InterPro" id="IPR015946">
    <property type="entry name" value="KH_dom-like_a/b"/>
</dbReference>
<dbReference type="InterPro" id="IPR027417">
    <property type="entry name" value="P-loop_NTPase"/>
</dbReference>
<evidence type="ECO:0000256" key="5">
    <source>
        <dbReference type="ARBA" id="ARBA00022741"/>
    </source>
</evidence>
<evidence type="ECO:0000313" key="12">
    <source>
        <dbReference type="EMBL" id="SHK86536.1"/>
    </source>
</evidence>
<evidence type="ECO:0000256" key="2">
    <source>
        <dbReference type="ARBA" id="ARBA00020953"/>
    </source>
</evidence>
<reference evidence="13" key="1">
    <citation type="submission" date="2016-11" db="EMBL/GenBank/DDBJ databases">
        <authorList>
            <person name="Varghese N."/>
            <person name="Submissions S."/>
        </authorList>
    </citation>
    <scope>NUCLEOTIDE SEQUENCE [LARGE SCALE GENOMIC DNA]</scope>
    <source>
        <strain evidence="13">DSM 22212</strain>
    </source>
</reference>
<organism evidence="12 13">
    <name type="scientific">Rhodothermus profundi</name>
    <dbReference type="NCBI Taxonomy" id="633813"/>
    <lineage>
        <taxon>Bacteria</taxon>
        <taxon>Pseudomonadati</taxon>
        <taxon>Rhodothermota</taxon>
        <taxon>Rhodothermia</taxon>
        <taxon>Rhodothermales</taxon>
        <taxon>Rhodothermaceae</taxon>
        <taxon>Rhodothermus</taxon>
    </lineage>
</organism>
<dbReference type="CDD" id="cd01894">
    <property type="entry name" value="EngA1"/>
    <property type="match status" value="1"/>
</dbReference>
<dbReference type="STRING" id="633813.SAMN04488087_2168"/>
<sequence>MALVAIVGRPNVGKSTFFNRLTRSHEAITHDQPGVTRDRVYGTAEWNGVRFSVVDTGGYVPHSSDIFEQAIREQVQIAIEEADAILFMVDVTTGVTDLDDALAELLRRTEKPVFVVANKADNDERTWEASTFYQLGLSEVYPISALSGRGTGELLDALVQQLPVRDGTVETDERPRLAIVGRPNVGKSSLTNALLGQERSIVTDISGTTRDAVHSVLKYYGREIVLVDTAGLRRRSRIRENIEFYATLRTERALRECDVAITLIDATEGLTAQDIRILRQAEELRKGMVLVVNKWDLVEKDANTMKEWEEAIRYRLPTWTHVPLLFISARTRQRIHRVLEEALRVYENRRQRIATSRLNEVLQEAIRQQHPPTYRGRPVKIKYVTQVETAPPVFAFFCNYPEGIKEPYRRYLEKQIRGAFGFEGVPLTLVFRQK</sequence>
<dbReference type="EMBL" id="FRAU01000007">
    <property type="protein sequence ID" value="SHK86536.1"/>
    <property type="molecule type" value="Genomic_DNA"/>
</dbReference>
<evidence type="ECO:0000256" key="8">
    <source>
        <dbReference type="HAMAP-Rule" id="MF_00195"/>
    </source>
</evidence>
<evidence type="ECO:0000256" key="9">
    <source>
        <dbReference type="PROSITE-ProRule" id="PRU01049"/>
    </source>
</evidence>
<dbReference type="SUPFAM" id="SSF52540">
    <property type="entry name" value="P-loop containing nucleoside triphosphate hydrolases"/>
    <property type="match status" value="2"/>
</dbReference>
<dbReference type="GO" id="GO:0042254">
    <property type="term" value="P:ribosome biogenesis"/>
    <property type="evidence" value="ECO:0007669"/>
    <property type="project" value="UniProtKB-KW"/>
</dbReference>
<dbReference type="Pfam" id="PF01926">
    <property type="entry name" value="MMR_HSR1"/>
    <property type="match status" value="2"/>
</dbReference>
<dbReference type="PANTHER" id="PTHR43834:SF6">
    <property type="entry name" value="GTPASE DER"/>
    <property type="match status" value="1"/>
</dbReference>
<keyword evidence="13" id="KW-1185">Reference proteome</keyword>
<feature type="domain" description="EngA-type G" evidence="11">
    <location>
        <begin position="2"/>
        <end position="166"/>
    </location>
</feature>
<comment type="function">
    <text evidence="8 10">GTPase that plays an essential role in the late steps of ribosome biogenesis.</text>
</comment>
<dbReference type="FunFam" id="3.40.50.300:FF:000057">
    <property type="entry name" value="GTPase Der"/>
    <property type="match status" value="1"/>
</dbReference>